<dbReference type="EMBL" id="VCKZ01000002">
    <property type="protein sequence ID" value="TMR42379.1"/>
    <property type="molecule type" value="Genomic_DNA"/>
</dbReference>
<dbReference type="GO" id="GO:0004497">
    <property type="term" value="F:monooxygenase activity"/>
    <property type="evidence" value="ECO:0007669"/>
    <property type="project" value="UniProtKB-KW"/>
</dbReference>
<dbReference type="GO" id="GO:0016705">
    <property type="term" value="F:oxidoreductase activity, acting on paired donors, with incorporation or reduction of molecular oxygen"/>
    <property type="evidence" value="ECO:0007669"/>
    <property type="project" value="InterPro"/>
</dbReference>
<keyword evidence="1" id="KW-0285">Flavoprotein</keyword>
<name>A0A5S4HBM2_9ACTN</name>
<dbReference type="InterPro" id="IPR050172">
    <property type="entry name" value="SsuD_RutA_monooxygenase"/>
</dbReference>
<organism evidence="6 7">
    <name type="scientific">Actinomadura geliboluensis</name>
    <dbReference type="NCBI Taxonomy" id="882440"/>
    <lineage>
        <taxon>Bacteria</taxon>
        <taxon>Bacillati</taxon>
        <taxon>Actinomycetota</taxon>
        <taxon>Actinomycetes</taxon>
        <taxon>Streptosporangiales</taxon>
        <taxon>Thermomonosporaceae</taxon>
        <taxon>Actinomadura</taxon>
    </lineage>
</organism>
<dbReference type="AlphaFoldDB" id="A0A5S4HBM2"/>
<evidence type="ECO:0000256" key="3">
    <source>
        <dbReference type="ARBA" id="ARBA00023002"/>
    </source>
</evidence>
<comment type="caution">
    <text evidence="6">The sequence shown here is derived from an EMBL/GenBank/DDBJ whole genome shotgun (WGS) entry which is preliminary data.</text>
</comment>
<evidence type="ECO:0000256" key="4">
    <source>
        <dbReference type="ARBA" id="ARBA00023033"/>
    </source>
</evidence>
<evidence type="ECO:0000313" key="6">
    <source>
        <dbReference type="EMBL" id="TMR42379.1"/>
    </source>
</evidence>
<dbReference type="Proteomes" id="UP000305238">
    <property type="component" value="Unassembled WGS sequence"/>
</dbReference>
<keyword evidence="2" id="KW-0288">FMN</keyword>
<sequence>MTTMGEPPMRTISDNTFQLGVFAPNVWGGLTKTTSEKRWDATWNNNAAIARLADEAGLEFILPLAQWGMLKGASPTDGHSYEAMSWAAGILASTERITVFATVHTPFVHPLYVAKQAMTCDHIGGGRFGLNIVSGSAAPDFRMFGVEMRDHDERYAYTEEWTTLLKRLWEEPEPFDHHGRFFDLNGVCARPAPFGGGRPMLISAGSSPAGRRFAVRHADSLFMPILTADDLAGQITAIRADAGRPVPLYGSGHLICRKTRQETEEYYHHIVHEKGDWEAAEEVRRTIFGKGQKSMPPEVADRIRERMLSGGGTFLVKGDPDDVAQTFKRFSDAGLTGMAVAMVNYLDDLPVLRDEVLPRLERLGLRAPFAGAGDER</sequence>
<proteinExistence type="predicted"/>
<dbReference type="CDD" id="cd01094">
    <property type="entry name" value="Alkanesulfonate_monoxygenase"/>
    <property type="match status" value="1"/>
</dbReference>
<evidence type="ECO:0000259" key="5">
    <source>
        <dbReference type="Pfam" id="PF00296"/>
    </source>
</evidence>
<keyword evidence="3" id="KW-0560">Oxidoreductase</keyword>
<gene>
    <name evidence="6" type="ORF">ETD96_00645</name>
</gene>
<evidence type="ECO:0000256" key="1">
    <source>
        <dbReference type="ARBA" id="ARBA00022630"/>
    </source>
</evidence>
<keyword evidence="7" id="KW-1185">Reference proteome</keyword>
<dbReference type="PANTHER" id="PTHR42847:SF4">
    <property type="entry name" value="ALKANESULFONATE MONOOXYGENASE-RELATED"/>
    <property type="match status" value="1"/>
</dbReference>
<dbReference type="Pfam" id="PF00296">
    <property type="entry name" value="Bac_luciferase"/>
    <property type="match status" value="1"/>
</dbReference>
<dbReference type="Gene3D" id="3.20.20.30">
    <property type="entry name" value="Luciferase-like domain"/>
    <property type="match status" value="1"/>
</dbReference>
<feature type="domain" description="Luciferase-like" evidence="5">
    <location>
        <begin position="18"/>
        <end position="336"/>
    </location>
</feature>
<dbReference type="InterPro" id="IPR036661">
    <property type="entry name" value="Luciferase-like_sf"/>
</dbReference>
<accession>A0A5S4HBM2</accession>
<dbReference type="InterPro" id="IPR011251">
    <property type="entry name" value="Luciferase-like_dom"/>
</dbReference>
<dbReference type="PANTHER" id="PTHR42847">
    <property type="entry name" value="ALKANESULFONATE MONOOXYGENASE"/>
    <property type="match status" value="1"/>
</dbReference>
<keyword evidence="4" id="KW-0503">Monooxygenase</keyword>
<reference evidence="6 7" key="1">
    <citation type="submission" date="2019-05" db="EMBL/GenBank/DDBJ databases">
        <title>Draft genome sequence of Actinomadura geliboluensis A8036.</title>
        <authorList>
            <person name="Saricaoglu S."/>
            <person name="Isik K."/>
        </authorList>
    </citation>
    <scope>NUCLEOTIDE SEQUENCE [LARGE SCALE GENOMIC DNA]</scope>
    <source>
        <strain evidence="6 7">A8036</strain>
    </source>
</reference>
<evidence type="ECO:0000313" key="7">
    <source>
        <dbReference type="Proteomes" id="UP000305238"/>
    </source>
</evidence>
<protein>
    <submittedName>
        <fullName evidence="6">LLM class flavin-dependent oxidoreductase</fullName>
    </submittedName>
</protein>
<dbReference type="OrthoDB" id="9814695at2"/>
<dbReference type="SUPFAM" id="SSF51679">
    <property type="entry name" value="Bacterial luciferase-like"/>
    <property type="match status" value="1"/>
</dbReference>
<evidence type="ECO:0000256" key="2">
    <source>
        <dbReference type="ARBA" id="ARBA00022643"/>
    </source>
</evidence>